<evidence type="ECO:0000256" key="7">
    <source>
        <dbReference type="ARBA" id="ARBA00022741"/>
    </source>
</evidence>
<dbReference type="GO" id="GO:0005886">
    <property type="term" value="C:plasma membrane"/>
    <property type="evidence" value="ECO:0000318"/>
    <property type="project" value="GO_Central"/>
</dbReference>
<evidence type="ECO:0000259" key="18">
    <source>
        <dbReference type="SMART" id="SM00382"/>
    </source>
</evidence>
<dbReference type="HOGENOM" id="CLU_000688_16_2_0"/>
<dbReference type="eggNOG" id="COG0465">
    <property type="taxonomic scope" value="Bacteria"/>
</dbReference>
<dbReference type="FunFam" id="1.10.8.60:FF:000001">
    <property type="entry name" value="ATP-dependent zinc metalloprotease FtsH"/>
    <property type="match status" value="1"/>
</dbReference>
<keyword evidence="3 15" id="KW-1003">Cell membrane</keyword>
<evidence type="ECO:0000256" key="17">
    <source>
        <dbReference type="SAM" id="Coils"/>
    </source>
</evidence>
<keyword evidence="10 15" id="KW-0067">ATP-binding</keyword>
<keyword evidence="5 15" id="KW-0812">Transmembrane</keyword>
<name>B8E066_DICTD</name>
<keyword evidence="4 15" id="KW-0645">Protease</keyword>
<dbReference type="FunFam" id="1.20.58.760:FF:000001">
    <property type="entry name" value="ATP-dependent zinc metalloprotease FtsH"/>
    <property type="match status" value="1"/>
</dbReference>
<dbReference type="PANTHER" id="PTHR23076:SF97">
    <property type="entry name" value="ATP-DEPENDENT ZINC METALLOPROTEASE YME1L1"/>
    <property type="match status" value="1"/>
</dbReference>
<evidence type="ECO:0000256" key="8">
    <source>
        <dbReference type="ARBA" id="ARBA00022801"/>
    </source>
</evidence>
<feature type="transmembrane region" description="Helical" evidence="15">
    <location>
        <begin position="104"/>
        <end position="126"/>
    </location>
</feature>
<dbReference type="STRING" id="515635.Dtur_0868"/>
<dbReference type="PANTHER" id="PTHR23076">
    <property type="entry name" value="METALLOPROTEASE M41 FTSH"/>
    <property type="match status" value="1"/>
</dbReference>
<evidence type="ECO:0000256" key="1">
    <source>
        <dbReference type="ARBA" id="ARBA00004370"/>
    </source>
</evidence>
<dbReference type="Gene3D" id="1.10.8.60">
    <property type="match status" value="1"/>
</dbReference>
<feature type="binding site" evidence="15">
    <location>
        <position position="423"/>
    </location>
    <ligand>
        <name>Zn(2+)</name>
        <dbReference type="ChEBI" id="CHEBI:29105"/>
        <note>catalytic</note>
    </ligand>
</feature>
<organism evidence="19 20">
    <name type="scientific">Dictyoglomus turgidum (strain DSM 6724 / Z-1310)</name>
    <dbReference type="NCBI Taxonomy" id="515635"/>
    <lineage>
        <taxon>Bacteria</taxon>
        <taxon>Pseudomonadati</taxon>
        <taxon>Dictyoglomota</taxon>
        <taxon>Dictyoglomia</taxon>
        <taxon>Dictyoglomales</taxon>
        <taxon>Dictyoglomaceae</taxon>
        <taxon>Dictyoglomus</taxon>
    </lineage>
</organism>
<dbReference type="Proteomes" id="UP000007719">
    <property type="component" value="Chromosome"/>
</dbReference>
<dbReference type="SUPFAM" id="SSF140990">
    <property type="entry name" value="FtsH protease domain-like"/>
    <property type="match status" value="1"/>
</dbReference>
<dbReference type="InterPro" id="IPR037219">
    <property type="entry name" value="Peptidase_M41-like"/>
</dbReference>
<dbReference type="InParanoid" id="B8E066"/>
<evidence type="ECO:0000256" key="3">
    <source>
        <dbReference type="ARBA" id="ARBA00022475"/>
    </source>
</evidence>
<evidence type="ECO:0000256" key="9">
    <source>
        <dbReference type="ARBA" id="ARBA00022833"/>
    </source>
</evidence>
<protein>
    <recommendedName>
        <fullName evidence="15">ATP-dependent zinc metalloprotease FtsH</fullName>
        <ecNumber evidence="15">3.4.24.-</ecNumber>
    </recommendedName>
</protein>
<dbReference type="SUPFAM" id="SSF52540">
    <property type="entry name" value="P-loop containing nucleoside triphosphate hydrolases"/>
    <property type="match status" value="1"/>
</dbReference>
<sequence length="607" mass="68436">MNWKSLIQRIIIVFLIIFLIYTFINPNSLNLNNKEKQISYSEFLKYVENKEVYKVEIGENDATGLFRDGTKFKVYIPSQDPNLIPILVKNDVEVEVRPPETTSFWISFLLGFAPYLILIFFFWMMFRQVQGSNNQAFSFGRSRARLFLDNRPKVTFADVAGADEAKQELKEVVDFLKFPQKYRQLGARIPRGILLVGPPGTGKTLLARAVAGEANVPFFSISGSEFVEMFVGVGAARVRDLFTQAKKLSPSIIFIDELDAVGRHRGAGLGGGHDEREQTLNQLLVEMDGFDENTNVIVLAATNRPDILDPALLRPGRFDRRVIVDRPDFEGRKKILEVHLRGKPTGKDVNIDIIAKSTPGFVGADLANLVNEAAILAARKNKREINMEEFEEAIEKVIAGPEKKNRLLRPQEKELVAFHELGHALVAKLTPDATPVHKVTIIPRGLALGYTLQLPEEDRYLLTKKELEAEITVLLGGRAAEELIFGQPTSGAADDLRRATELARKMVCEYGMSEKLRNLSLGENHSEIFLGKDLMQIKNYSEDTAKIIDEEIKSIIDKTYNKALDLLKNHENTLRELSKILMEKETLDGSEIDKYLFKDTSKVEEAL</sequence>
<dbReference type="Gene3D" id="3.30.720.210">
    <property type="match status" value="1"/>
</dbReference>
<dbReference type="FunFam" id="3.40.50.300:FF:000001">
    <property type="entry name" value="ATP-dependent zinc metalloprotease FtsH"/>
    <property type="match status" value="1"/>
</dbReference>
<dbReference type="InterPro" id="IPR041569">
    <property type="entry name" value="AAA_lid_3"/>
</dbReference>
<dbReference type="EC" id="3.4.24.-" evidence="15"/>
<dbReference type="GO" id="GO:0016887">
    <property type="term" value="F:ATP hydrolysis activity"/>
    <property type="evidence" value="ECO:0007669"/>
    <property type="project" value="UniProtKB-UniRule"/>
</dbReference>
<comment type="subcellular location">
    <subcellularLocation>
        <location evidence="15">Cell inner membrane</location>
        <topology evidence="15">Multi-pass membrane protein</topology>
        <orientation evidence="15">Cytoplasmic side</orientation>
    </subcellularLocation>
    <subcellularLocation>
        <location evidence="1">Membrane</location>
    </subcellularLocation>
</comment>
<dbReference type="GO" id="GO:0008270">
    <property type="term" value="F:zinc ion binding"/>
    <property type="evidence" value="ECO:0007669"/>
    <property type="project" value="UniProtKB-UniRule"/>
</dbReference>
<dbReference type="Pfam" id="PF06480">
    <property type="entry name" value="FtsH_ext"/>
    <property type="match status" value="1"/>
</dbReference>
<evidence type="ECO:0000256" key="15">
    <source>
        <dbReference type="HAMAP-Rule" id="MF_01458"/>
    </source>
</evidence>
<evidence type="ECO:0000256" key="6">
    <source>
        <dbReference type="ARBA" id="ARBA00022723"/>
    </source>
</evidence>
<dbReference type="GO" id="GO:0004222">
    <property type="term" value="F:metalloendopeptidase activity"/>
    <property type="evidence" value="ECO:0007669"/>
    <property type="project" value="InterPro"/>
</dbReference>
<dbReference type="InterPro" id="IPR003593">
    <property type="entry name" value="AAA+_ATPase"/>
</dbReference>
<keyword evidence="13 15" id="KW-0472">Membrane</keyword>
<comment type="similarity">
    <text evidence="16">Belongs to the AAA ATPase family.</text>
</comment>
<accession>B8E066</accession>
<dbReference type="PROSITE" id="PS00674">
    <property type="entry name" value="AAA"/>
    <property type="match status" value="1"/>
</dbReference>
<keyword evidence="8 15" id="KW-0378">Hydrolase</keyword>
<keyword evidence="17" id="KW-0175">Coiled coil</keyword>
<keyword evidence="11 15" id="KW-1133">Transmembrane helix</keyword>
<dbReference type="GO" id="GO:0030163">
    <property type="term" value="P:protein catabolic process"/>
    <property type="evidence" value="ECO:0000318"/>
    <property type="project" value="GO_Central"/>
</dbReference>
<dbReference type="KEGG" id="dtu:Dtur_0868"/>
<dbReference type="InterPro" id="IPR003960">
    <property type="entry name" value="ATPase_AAA_CS"/>
</dbReference>
<evidence type="ECO:0000256" key="13">
    <source>
        <dbReference type="ARBA" id="ARBA00023136"/>
    </source>
</evidence>
<evidence type="ECO:0000256" key="14">
    <source>
        <dbReference type="ARBA" id="ARBA00061570"/>
    </source>
</evidence>
<evidence type="ECO:0000256" key="2">
    <source>
        <dbReference type="ARBA" id="ARBA00010044"/>
    </source>
</evidence>
<dbReference type="PATRIC" id="fig|515635.4.peg.906"/>
<dbReference type="Gene3D" id="1.20.58.760">
    <property type="entry name" value="Peptidase M41"/>
    <property type="match status" value="1"/>
</dbReference>
<feature type="coiled-coil region" evidence="17">
    <location>
        <begin position="560"/>
        <end position="587"/>
    </location>
</feature>
<feature type="binding site" evidence="15">
    <location>
        <position position="419"/>
    </location>
    <ligand>
        <name>Zn(2+)</name>
        <dbReference type="ChEBI" id="CHEBI:29105"/>
        <note>catalytic</note>
    </ligand>
</feature>
<dbReference type="GO" id="GO:0005524">
    <property type="term" value="F:ATP binding"/>
    <property type="evidence" value="ECO:0007669"/>
    <property type="project" value="UniProtKB-UniRule"/>
</dbReference>
<reference evidence="20" key="1">
    <citation type="journal article" date="2016" name="Front. Microbiol.">
        <title>The complete genome sequence of hyperthermophile Dictyoglomus turgidum DSM 6724 reveals a specialized carbohydrate fermentor.</title>
        <authorList>
            <person name="Brumm P.J."/>
            <person name="Gowda K."/>
            <person name="Robb F.T."/>
            <person name="Mead D.A."/>
        </authorList>
    </citation>
    <scope>NUCLEOTIDE SEQUENCE [LARGE SCALE GENOMIC DNA]</scope>
    <source>
        <strain evidence="20">DSM 6724 / Z-1310</strain>
    </source>
</reference>
<dbReference type="GO" id="GO:0006508">
    <property type="term" value="P:proteolysis"/>
    <property type="evidence" value="ECO:0000318"/>
    <property type="project" value="GO_Central"/>
</dbReference>
<feature type="active site" evidence="15">
    <location>
        <position position="420"/>
    </location>
</feature>
<dbReference type="InterPro" id="IPR000642">
    <property type="entry name" value="Peptidase_M41"/>
</dbReference>
<evidence type="ECO:0000256" key="10">
    <source>
        <dbReference type="ARBA" id="ARBA00022840"/>
    </source>
</evidence>
<dbReference type="Pfam" id="PF17862">
    <property type="entry name" value="AAA_lid_3"/>
    <property type="match status" value="1"/>
</dbReference>
<dbReference type="Pfam" id="PF01434">
    <property type="entry name" value="Peptidase_M41"/>
    <property type="match status" value="1"/>
</dbReference>
<keyword evidence="9 15" id="KW-0862">Zinc</keyword>
<dbReference type="HAMAP" id="MF_01458">
    <property type="entry name" value="FtsH"/>
    <property type="match status" value="1"/>
</dbReference>
<feature type="binding site" evidence="15">
    <location>
        <position position="495"/>
    </location>
    <ligand>
        <name>Zn(2+)</name>
        <dbReference type="ChEBI" id="CHEBI:29105"/>
        <note>catalytic</note>
    </ligand>
</feature>
<dbReference type="FunCoup" id="B8E066">
    <property type="interactions" value="368"/>
</dbReference>
<evidence type="ECO:0000313" key="19">
    <source>
        <dbReference type="EMBL" id="ACK42149.1"/>
    </source>
</evidence>
<feature type="transmembrane region" description="Helical" evidence="15">
    <location>
        <begin position="6"/>
        <end position="24"/>
    </location>
</feature>
<evidence type="ECO:0000256" key="11">
    <source>
        <dbReference type="ARBA" id="ARBA00022989"/>
    </source>
</evidence>
<comment type="similarity">
    <text evidence="14 15">In the central section; belongs to the AAA ATPase family.</text>
</comment>
<evidence type="ECO:0000256" key="5">
    <source>
        <dbReference type="ARBA" id="ARBA00022692"/>
    </source>
</evidence>
<comment type="similarity">
    <text evidence="2 15">In the C-terminal section; belongs to the peptidase M41 family.</text>
</comment>
<keyword evidence="6 15" id="KW-0479">Metal-binding</keyword>
<dbReference type="CDD" id="cd19501">
    <property type="entry name" value="RecA-like_FtsH"/>
    <property type="match status" value="1"/>
</dbReference>
<dbReference type="InterPro" id="IPR011546">
    <property type="entry name" value="Pept_M41_FtsH_extracell"/>
</dbReference>
<evidence type="ECO:0000256" key="16">
    <source>
        <dbReference type="RuleBase" id="RU003651"/>
    </source>
</evidence>
<dbReference type="Pfam" id="PF00004">
    <property type="entry name" value="AAA"/>
    <property type="match status" value="1"/>
</dbReference>
<dbReference type="EMBL" id="CP001251">
    <property type="protein sequence ID" value="ACK42149.1"/>
    <property type="molecule type" value="Genomic_DNA"/>
</dbReference>
<comment type="subunit">
    <text evidence="15">Homohexamer.</text>
</comment>
<keyword evidence="12 15" id="KW-0482">Metalloprotease</keyword>
<dbReference type="InterPro" id="IPR027417">
    <property type="entry name" value="P-loop_NTPase"/>
</dbReference>
<dbReference type="NCBIfam" id="TIGR01241">
    <property type="entry name" value="FtsH_fam"/>
    <property type="match status" value="1"/>
</dbReference>
<evidence type="ECO:0000256" key="4">
    <source>
        <dbReference type="ARBA" id="ARBA00022670"/>
    </source>
</evidence>
<proteinExistence type="inferred from homology"/>
<dbReference type="RefSeq" id="WP_012583233.1">
    <property type="nucleotide sequence ID" value="NC_011661.1"/>
</dbReference>
<feature type="domain" description="AAA+ ATPase" evidence="18">
    <location>
        <begin position="189"/>
        <end position="328"/>
    </location>
</feature>
<keyword evidence="15" id="KW-0997">Cell inner membrane</keyword>
<dbReference type="GO" id="GO:0004176">
    <property type="term" value="F:ATP-dependent peptidase activity"/>
    <property type="evidence" value="ECO:0000318"/>
    <property type="project" value="GO_Central"/>
</dbReference>
<dbReference type="EnsemblBacteria" id="ACK42149">
    <property type="protein sequence ID" value="ACK42149"/>
    <property type="gene ID" value="Dtur_0868"/>
</dbReference>
<comment type="function">
    <text evidence="15">Acts as a processive, ATP-dependent zinc metallopeptidase for both cytoplasmic and membrane proteins. Plays a role in the quality control of integral membrane proteins.</text>
</comment>
<dbReference type="InterPro" id="IPR005936">
    <property type="entry name" value="FtsH"/>
</dbReference>
<feature type="binding site" evidence="15">
    <location>
        <begin position="197"/>
        <end position="204"/>
    </location>
    <ligand>
        <name>ATP</name>
        <dbReference type="ChEBI" id="CHEBI:30616"/>
    </ligand>
</feature>
<evidence type="ECO:0000256" key="12">
    <source>
        <dbReference type="ARBA" id="ARBA00023049"/>
    </source>
</evidence>
<dbReference type="InterPro" id="IPR003959">
    <property type="entry name" value="ATPase_AAA_core"/>
</dbReference>
<dbReference type="SMART" id="SM00382">
    <property type="entry name" value="AAA"/>
    <property type="match status" value="1"/>
</dbReference>
<dbReference type="AlphaFoldDB" id="B8E066"/>
<dbReference type="MEROPS" id="M41.021"/>
<keyword evidence="20" id="KW-1185">Reference proteome</keyword>
<dbReference type="Gene3D" id="3.40.50.300">
    <property type="entry name" value="P-loop containing nucleotide triphosphate hydrolases"/>
    <property type="match status" value="1"/>
</dbReference>
<comment type="cofactor">
    <cofactor evidence="15">
        <name>Zn(2+)</name>
        <dbReference type="ChEBI" id="CHEBI:29105"/>
    </cofactor>
    <text evidence="15">Binds 1 zinc ion per subunit.</text>
</comment>
<evidence type="ECO:0000313" key="20">
    <source>
        <dbReference type="Proteomes" id="UP000007719"/>
    </source>
</evidence>
<keyword evidence="7 15" id="KW-0547">Nucleotide-binding</keyword>
<gene>
    <name evidence="15" type="primary">ftsH</name>
    <name evidence="19" type="ordered locus">Dtur_0868</name>
</gene>
<dbReference type="OrthoDB" id="9809379at2"/>